<feature type="region of interest" description="Disordered" evidence="4">
    <location>
        <begin position="141"/>
        <end position="162"/>
    </location>
</feature>
<organism evidence="6 7">
    <name type="scientific">Aduncisulcus paluster</name>
    <dbReference type="NCBI Taxonomy" id="2918883"/>
    <lineage>
        <taxon>Eukaryota</taxon>
        <taxon>Metamonada</taxon>
        <taxon>Carpediemonas-like organisms</taxon>
        <taxon>Aduncisulcus</taxon>
    </lineage>
</organism>
<dbReference type="SMART" id="SM00237">
    <property type="entry name" value="Calx_beta"/>
    <property type="match status" value="1"/>
</dbReference>
<evidence type="ECO:0000256" key="4">
    <source>
        <dbReference type="SAM" id="MobiDB-lite"/>
    </source>
</evidence>
<evidence type="ECO:0000256" key="1">
    <source>
        <dbReference type="ARBA" id="ARBA00022729"/>
    </source>
</evidence>
<evidence type="ECO:0000259" key="5">
    <source>
        <dbReference type="SMART" id="SM00237"/>
    </source>
</evidence>
<evidence type="ECO:0000256" key="3">
    <source>
        <dbReference type="ARBA" id="ARBA00022837"/>
    </source>
</evidence>
<dbReference type="Proteomes" id="UP001057375">
    <property type="component" value="Unassembled WGS sequence"/>
</dbReference>
<keyword evidence="1" id="KW-0732">Signal</keyword>
<sequence>LVNPSSGAKLGSLSSAKISILDDDKQEDDASFSTGLLIVKEGETIKLTIERKGDLNGEVTIDYLVTDGTAGSGDVSSTQGRVTFKSGESSATIEIPVVADNVEEAEEYLYVLLHNPSTGLSVGDVSTVIVVIENAVVVQASSGGGSSRSESASQSSGSSDSAAVVTSLSNVLIDKSTEDKNVQPQTIEAYYSHI</sequence>
<name>A0ABQ5KQN3_9EUKA</name>
<reference evidence="6" key="1">
    <citation type="submission" date="2022-03" db="EMBL/GenBank/DDBJ databases">
        <title>Draft genome sequence of Aduncisulcus paluster, a free-living microaerophilic Fornicata.</title>
        <authorList>
            <person name="Yuyama I."/>
            <person name="Kume K."/>
            <person name="Tamura T."/>
            <person name="Inagaki Y."/>
            <person name="Hashimoto T."/>
        </authorList>
    </citation>
    <scope>NUCLEOTIDE SEQUENCE</scope>
    <source>
        <strain evidence="6">NY0171</strain>
    </source>
</reference>
<dbReference type="InterPro" id="IPR038081">
    <property type="entry name" value="CalX-like_sf"/>
</dbReference>
<keyword evidence="7" id="KW-1185">Reference proteome</keyword>
<dbReference type="SUPFAM" id="SSF141072">
    <property type="entry name" value="CalX-like"/>
    <property type="match status" value="1"/>
</dbReference>
<dbReference type="Pfam" id="PF03160">
    <property type="entry name" value="Calx-beta"/>
    <property type="match status" value="1"/>
</dbReference>
<dbReference type="PANTHER" id="PTHR46682">
    <property type="entry name" value="ADHESION G-PROTEIN COUPLED RECEPTOR V1"/>
    <property type="match status" value="1"/>
</dbReference>
<evidence type="ECO:0000256" key="2">
    <source>
        <dbReference type="ARBA" id="ARBA00022737"/>
    </source>
</evidence>
<evidence type="ECO:0000313" key="7">
    <source>
        <dbReference type="Proteomes" id="UP001057375"/>
    </source>
</evidence>
<keyword evidence="3" id="KW-0106">Calcium</keyword>
<accession>A0ABQ5KQN3</accession>
<keyword evidence="2" id="KW-0677">Repeat</keyword>
<protein>
    <submittedName>
        <fullName evidence="6">Adhesion G-protein coupled receptor V1 like protein</fullName>
    </submittedName>
</protein>
<dbReference type="Gene3D" id="2.60.40.2030">
    <property type="match status" value="1"/>
</dbReference>
<dbReference type="InterPro" id="IPR003644">
    <property type="entry name" value="Calx_beta"/>
</dbReference>
<comment type="caution">
    <text evidence="6">The sequence shown here is derived from an EMBL/GenBank/DDBJ whole genome shotgun (WGS) entry which is preliminary data.</text>
</comment>
<proteinExistence type="predicted"/>
<keyword evidence="6" id="KW-0675">Receptor</keyword>
<dbReference type="PANTHER" id="PTHR46682:SF1">
    <property type="entry name" value="ADHESION G-PROTEIN COUPLED RECEPTOR V1"/>
    <property type="match status" value="1"/>
</dbReference>
<feature type="non-terminal residue" evidence="6">
    <location>
        <position position="194"/>
    </location>
</feature>
<evidence type="ECO:0000313" key="6">
    <source>
        <dbReference type="EMBL" id="GKT33883.1"/>
    </source>
</evidence>
<gene>
    <name evidence="6" type="ORF">ADUPG1_002682</name>
</gene>
<feature type="non-terminal residue" evidence="6">
    <location>
        <position position="1"/>
    </location>
</feature>
<dbReference type="InterPro" id="IPR026919">
    <property type="entry name" value="ADGRV1"/>
</dbReference>
<dbReference type="EMBL" id="BQXS01003250">
    <property type="protein sequence ID" value="GKT33883.1"/>
    <property type="molecule type" value="Genomic_DNA"/>
</dbReference>
<feature type="domain" description="Calx-beta" evidence="5">
    <location>
        <begin position="16"/>
        <end position="114"/>
    </location>
</feature>